<sequence length="57" mass="6150">MAAFALHEALDCIITRAGSCSYVFVVFRFVAESGAALEVLRAFISVEYTSSERSEAG</sequence>
<reference evidence="2" key="1">
    <citation type="journal article" date="2014" name="Science">
        <title>Ancient hybridizations among the ancestral genomes of bread wheat.</title>
        <authorList>
            <consortium name="International Wheat Genome Sequencing Consortium,"/>
            <person name="Marcussen T."/>
            <person name="Sandve S.R."/>
            <person name="Heier L."/>
            <person name="Spannagl M."/>
            <person name="Pfeifer M."/>
            <person name="Jakobsen K.S."/>
            <person name="Wulff B.B."/>
            <person name="Steuernagel B."/>
            <person name="Mayer K.F."/>
            <person name="Olsen O.A."/>
        </authorList>
    </citation>
    <scope>NUCLEOTIDE SEQUENCE [LARGE SCALE GENOMIC DNA]</scope>
    <source>
        <strain evidence="2">cv. AL8/78</strain>
    </source>
</reference>
<organism evidence="1 2">
    <name type="scientific">Aegilops tauschii subsp. strangulata</name>
    <name type="common">Goatgrass</name>
    <dbReference type="NCBI Taxonomy" id="200361"/>
    <lineage>
        <taxon>Eukaryota</taxon>
        <taxon>Viridiplantae</taxon>
        <taxon>Streptophyta</taxon>
        <taxon>Embryophyta</taxon>
        <taxon>Tracheophyta</taxon>
        <taxon>Spermatophyta</taxon>
        <taxon>Magnoliopsida</taxon>
        <taxon>Liliopsida</taxon>
        <taxon>Poales</taxon>
        <taxon>Poaceae</taxon>
        <taxon>BOP clade</taxon>
        <taxon>Pooideae</taxon>
        <taxon>Triticodae</taxon>
        <taxon>Triticeae</taxon>
        <taxon>Triticinae</taxon>
        <taxon>Aegilops</taxon>
    </lineage>
</organism>
<reference evidence="1" key="5">
    <citation type="journal article" date="2021" name="G3 (Bethesda)">
        <title>Aegilops tauschii genome assembly Aet v5.0 features greater sequence contiguity and improved annotation.</title>
        <authorList>
            <person name="Wang L."/>
            <person name="Zhu T."/>
            <person name="Rodriguez J.C."/>
            <person name="Deal K.R."/>
            <person name="Dubcovsky J."/>
            <person name="McGuire P.E."/>
            <person name="Lux T."/>
            <person name="Spannagl M."/>
            <person name="Mayer K.F.X."/>
            <person name="Baldrich P."/>
            <person name="Meyers B.C."/>
            <person name="Huo N."/>
            <person name="Gu Y.Q."/>
            <person name="Zhou H."/>
            <person name="Devos K.M."/>
            <person name="Bennetzen J.L."/>
            <person name="Unver T."/>
            <person name="Budak H."/>
            <person name="Gulick P.J."/>
            <person name="Galiba G."/>
            <person name="Kalapos B."/>
            <person name="Nelson D.R."/>
            <person name="Li P."/>
            <person name="You F.M."/>
            <person name="Luo M.C."/>
            <person name="Dvorak J."/>
        </authorList>
    </citation>
    <scope>NUCLEOTIDE SEQUENCE [LARGE SCALE GENOMIC DNA]</scope>
    <source>
        <strain evidence="1">cv. AL8/78</strain>
    </source>
</reference>
<evidence type="ECO:0000313" key="2">
    <source>
        <dbReference type="Proteomes" id="UP000015105"/>
    </source>
</evidence>
<protein>
    <submittedName>
        <fullName evidence="1">Uncharacterized protein</fullName>
    </submittedName>
</protein>
<reference evidence="2" key="2">
    <citation type="journal article" date="2017" name="Nat. Plants">
        <title>The Aegilops tauschii genome reveals multiple impacts of transposons.</title>
        <authorList>
            <person name="Zhao G."/>
            <person name="Zou C."/>
            <person name="Li K."/>
            <person name="Wang K."/>
            <person name="Li T."/>
            <person name="Gao L."/>
            <person name="Zhang X."/>
            <person name="Wang H."/>
            <person name="Yang Z."/>
            <person name="Liu X."/>
            <person name="Jiang W."/>
            <person name="Mao L."/>
            <person name="Kong X."/>
            <person name="Jiao Y."/>
            <person name="Jia J."/>
        </authorList>
    </citation>
    <scope>NUCLEOTIDE SEQUENCE [LARGE SCALE GENOMIC DNA]</scope>
    <source>
        <strain evidence="2">cv. AL8/78</strain>
    </source>
</reference>
<dbReference type="Proteomes" id="UP000015105">
    <property type="component" value="Chromosome 5D"/>
</dbReference>
<evidence type="ECO:0000313" key="1">
    <source>
        <dbReference type="EnsemblPlants" id="AET5Gv20701400.1"/>
    </source>
</evidence>
<reference evidence="1" key="3">
    <citation type="journal article" date="2017" name="Nature">
        <title>Genome sequence of the progenitor of the wheat D genome Aegilops tauschii.</title>
        <authorList>
            <person name="Luo M.C."/>
            <person name="Gu Y.Q."/>
            <person name="Puiu D."/>
            <person name="Wang H."/>
            <person name="Twardziok S.O."/>
            <person name="Deal K.R."/>
            <person name="Huo N."/>
            <person name="Zhu T."/>
            <person name="Wang L."/>
            <person name="Wang Y."/>
            <person name="McGuire P.E."/>
            <person name="Liu S."/>
            <person name="Long H."/>
            <person name="Ramasamy R.K."/>
            <person name="Rodriguez J.C."/>
            <person name="Van S.L."/>
            <person name="Yuan L."/>
            <person name="Wang Z."/>
            <person name="Xia Z."/>
            <person name="Xiao L."/>
            <person name="Anderson O.D."/>
            <person name="Ouyang S."/>
            <person name="Liang Y."/>
            <person name="Zimin A.V."/>
            <person name="Pertea G."/>
            <person name="Qi P."/>
            <person name="Bennetzen J.L."/>
            <person name="Dai X."/>
            <person name="Dawson M.W."/>
            <person name="Muller H.G."/>
            <person name="Kugler K."/>
            <person name="Rivarola-Duarte L."/>
            <person name="Spannagl M."/>
            <person name="Mayer K.F.X."/>
            <person name="Lu F.H."/>
            <person name="Bevan M.W."/>
            <person name="Leroy P."/>
            <person name="Li P."/>
            <person name="You F.M."/>
            <person name="Sun Q."/>
            <person name="Liu Z."/>
            <person name="Lyons E."/>
            <person name="Wicker T."/>
            <person name="Salzberg S.L."/>
            <person name="Devos K.M."/>
            <person name="Dvorak J."/>
        </authorList>
    </citation>
    <scope>NUCLEOTIDE SEQUENCE [LARGE SCALE GENOMIC DNA]</scope>
    <source>
        <strain evidence="1">cv. AL8/78</strain>
    </source>
</reference>
<dbReference type="Gramene" id="AET5Gv20701400.1">
    <property type="protein sequence ID" value="AET5Gv20701400.1"/>
    <property type="gene ID" value="AET5Gv20701400"/>
</dbReference>
<dbReference type="AlphaFoldDB" id="A0A453LBV4"/>
<proteinExistence type="predicted"/>
<accession>A0A453LBV4</accession>
<dbReference type="EnsemblPlants" id="AET5Gv20701400.1">
    <property type="protein sequence ID" value="AET5Gv20701400.1"/>
    <property type="gene ID" value="AET5Gv20701400"/>
</dbReference>
<reference evidence="1" key="4">
    <citation type="submission" date="2019-03" db="UniProtKB">
        <authorList>
            <consortium name="EnsemblPlants"/>
        </authorList>
    </citation>
    <scope>IDENTIFICATION</scope>
</reference>
<keyword evidence="2" id="KW-1185">Reference proteome</keyword>
<name>A0A453LBV4_AEGTS</name>